<evidence type="ECO:0000256" key="12">
    <source>
        <dbReference type="SAM" id="Phobius"/>
    </source>
</evidence>
<feature type="transmembrane region" description="Helical" evidence="12">
    <location>
        <begin position="293"/>
        <end position="315"/>
    </location>
</feature>
<dbReference type="SUPFAM" id="SSF143865">
    <property type="entry name" value="CorA soluble domain-like"/>
    <property type="match status" value="1"/>
</dbReference>
<evidence type="ECO:0000256" key="3">
    <source>
        <dbReference type="ARBA" id="ARBA00022448"/>
    </source>
</evidence>
<dbReference type="KEGG" id="nall:PP769_16460"/>
<dbReference type="GO" id="GO:0005886">
    <property type="term" value="C:plasma membrane"/>
    <property type="evidence" value="ECO:0007669"/>
    <property type="project" value="UniProtKB-SubCell"/>
</dbReference>
<gene>
    <name evidence="13" type="ORF">PP769_16460</name>
</gene>
<evidence type="ECO:0000256" key="2">
    <source>
        <dbReference type="ARBA" id="ARBA00009765"/>
    </source>
</evidence>
<comment type="subcellular location">
    <subcellularLocation>
        <location evidence="1">Cell membrane</location>
        <topology evidence="1">Multi-pass membrane protein</topology>
    </subcellularLocation>
</comment>
<comment type="similarity">
    <text evidence="2">Belongs to the CorA metal ion transporter (MIT) (TC 1.A.35) family.</text>
</comment>
<name>A0AA96GES4_9BACT</name>
<dbReference type="AlphaFoldDB" id="A0AA96GES4"/>
<keyword evidence="14" id="KW-1185">Reference proteome</keyword>
<evidence type="ECO:0000256" key="6">
    <source>
        <dbReference type="ARBA" id="ARBA00022842"/>
    </source>
</evidence>
<keyword evidence="7 12" id="KW-1133">Transmembrane helix</keyword>
<keyword evidence="5 12" id="KW-0812">Transmembrane</keyword>
<dbReference type="Gene3D" id="1.20.58.340">
    <property type="entry name" value="Magnesium transport protein CorA, transmembrane region"/>
    <property type="match status" value="1"/>
</dbReference>
<comment type="catalytic activity">
    <reaction evidence="10">
        <text>Mg(2+)(in) = Mg(2+)(out)</text>
        <dbReference type="Rhea" id="RHEA:29827"/>
        <dbReference type="ChEBI" id="CHEBI:18420"/>
    </reaction>
</comment>
<dbReference type="GO" id="GO:0015095">
    <property type="term" value="F:magnesium ion transmembrane transporter activity"/>
    <property type="evidence" value="ECO:0007669"/>
    <property type="project" value="TreeGrafter"/>
</dbReference>
<keyword evidence="8" id="KW-0406">Ion transport</keyword>
<evidence type="ECO:0000256" key="5">
    <source>
        <dbReference type="ARBA" id="ARBA00022692"/>
    </source>
</evidence>
<dbReference type="PANTHER" id="PTHR46494">
    <property type="entry name" value="CORA FAMILY METAL ION TRANSPORTER (EUROFUNG)"/>
    <property type="match status" value="1"/>
</dbReference>
<evidence type="ECO:0000256" key="11">
    <source>
        <dbReference type="ARBA" id="ARBA00045497"/>
    </source>
</evidence>
<proteinExistence type="inferred from homology"/>
<keyword evidence="4" id="KW-1003">Cell membrane</keyword>
<comment type="function">
    <text evidence="11">Mediates influx of magnesium ions. Alternates between open and closed states. Activated by low cytoplasmic Mg(2+) levels. Inactive when cytoplasmic Mg(2+) levels are high.</text>
</comment>
<dbReference type="GO" id="GO:0015087">
    <property type="term" value="F:cobalt ion transmembrane transporter activity"/>
    <property type="evidence" value="ECO:0007669"/>
    <property type="project" value="TreeGrafter"/>
</dbReference>
<keyword evidence="3" id="KW-0813">Transport</keyword>
<organism evidence="13 14">
    <name type="scientific">Candidatus Nitrospira allomarina</name>
    <dbReference type="NCBI Taxonomy" id="3020900"/>
    <lineage>
        <taxon>Bacteria</taxon>
        <taxon>Pseudomonadati</taxon>
        <taxon>Nitrospirota</taxon>
        <taxon>Nitrospiria</taxon>
        <taxon>Nitrospirales</taxon>
        <taxon>Nitrospiraceae</taxon>
        <taxon>Nitrospira</taxon>
    </lineage>
</organism>
<reference evidence="13 14" key="1">
    <citation type="submission" date="2023-01" db="EMBL/GenBank/DDBJ databases">
        <title>Cultivation and genomic characterization of new, ubiquitous marine nitrite-oxidizing bacteria from the Nitrospirales.</title>
        <authorList>
            <person name="Mueller A.J."/>
            <person name="Daebeler A."/>
            <person name="Herbold C.W."/>
            <person name="Kirkegaard R.H."/>
            <person name="Daims H."/>
        </authorList>
    </citation>
    <scope>NUCLEOTIDE SEQUENCE [LARGE SCALE GENOMIC DNA]</scope>
    <source>
        <strain evidence="13 14">VA</strain>
    </source>
</reference>
<evidence type="ECO:0000313" key="14">
    <source>
        <dbReference type="Proteomes" id="UP001302719"/>
    </source>
</evidence>
<dbReference type="GO" id="GO:0050897">
    <property type="term" value="F:cobalt ion binding"/>
    <property type="evidence" value="ECO:0007669"/>
    <property type="project" value="TreeGrafter"/>
</dbReference>
<sequence length="320" mass="36494">MQIHCFRLQEQGLLQLTEERPSASWLGDGTVRLLDIDNPDLTKELPELLAPLNLDDALLDKVKSQAGGVSVETFSHALFLRFPRPALHDFKDPYITAICVKETLILLHNELYLPPEQILARIDRFGGIGNSTITDLILHILLLGINRDIELYQQTRQMIAELSNDFDQSLNTDVLNDIQNLTNHVSRLQSTTEDRLILMGSLLTLKSSLLDLHEVRLYFKEAMNELNQMQRWLERLEGRLQGLSQHYNLSLQNSTNNRLRILTVISAIFMPLTLIAGIYGMNFPNMPELQMPYGYFILLGLMAVIGGGLGIFFYVRGWFE</sequence>
<keyword evidence="6" id="KW-0460">Magnesium</keyword>
<dbReference type="SUPFAM" id="SSF144083">
    <property type="entry name" value="Magnesium transport protein CorA, transmembrane region"/>
    <property type="match status" value="1"/>
</dbReference>
<dbReference type="Proteomes" id="UP001302719">
    <property type="component" value="Chromosome"/>
</dbReference>
<protein>
    <submittedName>
        <fullName evidence="13">CorA family divalent cation transporter</fullName>
    </submittedName>
</protein>
<dbReference type="GO" id="GO:0000287">
    <property type="term" value="F:magnesium ion binding"/>
    <property type="evidence" value="ECO:0007669"/>
    <property type="project" value="TreeGrafter"/>
</dbReference>
<evidence type="ECO:0000313" key="13">
    <source>
        <dbReference type="EMBL" id="WNM57543.1"/>
    </source>
</evidence>
<dbReference type="InterPro" id="IPR002523">
    <property type="entry name" value="MgTranspt_CorA/ZnTranspt_ZntB"/>
</dbReference>
<dbReference type="Pfam" id="PF01544">
    <property type="entry name" value="CorA"/>
    <property type="match status" value="1"/>
</dbReference>
<evidence type="ECO:0000256" key="8">
    <source>
        <dbReference type="ARBA" id="ARBA00023065"/>
    </source>
</evidence>
<dbReference type="FunFam" id="1.20.58.340:FF:000004">
    <property type="entry name" value="Magnesium transport protein CorA"/>
    <property type="match status" value="1"/>
</dbReference>
<dbReference type="PANTHER" id="PTHR46494:SF1">
    <property type="entry name" value="CORA FAMILY METAL ION TRANSPORTER (EUROFUNG)"/>
    <property type="match status" value="1"/>
</dbReference>
<evidence type="ECO:0000256" key="9">
    <source>
        <dbReference type="ARBA" id="ARBA00023136"/>
    </source>
</evidence>
<dbReference type="InterPro" id="IPR045863">
    <property type="entry name" value="CorA_TM1_TM2"/>
</dbReference>
<keyword evidence="9 12" id="KW-0472">Membrane</keyword>
<dbReference type="EMBL" id="CP116967">
    <property type="protein sequence ID" value="WNM57543.1"/>
    <property type="molecule type" value="Genomic_DNA"/>
</dbReference>
<evidence type="ECO:0000256" key="7">
    <source>
        <dbReference type="ARBA" id="ARBA00022989"/>
    </source>
</evidence>
<accession>A0AA96GES4</accession>
<feature type="transmembrane region" description="Helical" evidence="12">
    <location>
        <begin position="261"/>
        <end position="281"/>
    </location>
</feature>
<dbReference type="InterPro" id="IPR045861">
    <property type="entry name" value="CorA_cytoplasmic_dom"/>
</dbReference>
<evidence type="ECO:0000256" key="4">
    <source>
        <dbReference type="ARBA" id="ARBA00022475"/>
    </source>
</evidence>
<evidence type="ECO:0000256" key="1">
    <source>
        <dbReference type="ARBA" id="ARBA00004651"/>
    </source>
</evidence>
<dbReference type="RefSeq" id="WP_312642130.1">
    <property type="nucleotide sequence ID" value="NZ_CP116967.1"/>
</dbReference>
<evidence type="ECO:0000256" key="10">
    <source>
        <dbReference type="ARBA" id="ARBA00034269"/>
    </source>
</evidence>